<dbReference type="Proteomes" id="UP000188937">
    <property type="component" value="Chromosome"/>
</dbReference>
<dbReference type="EMBL" id="CP014692">
    <property type="protein sequence ID" value="AQS83694.1"/>
    <property type="molecule type" value="Genomic_DNA"/>
</dbReference>
<protein>
    <recommendedName>
        <fullName evidence="3">Small ribosomal subunit protein bS16</fullName>
    </recommendedName>
</protein>
<accession>A0A1U9KD12</accession>
<reference evidence="4 5" key="1">
    <citation type="submission" date="2016-03" db="EMBL/GenBank/DDBJ databases">
        <title>Acetic acid bacteria sequencing.</title>
        <authorList>
            <person name="Brandt J."/>
            <person name="Jakob F."/>
            <person name="Vogel R.F."/>
        </authorList>
    </citation>
    <scope>NUCLEOTIDE SEQUENCE [LARGE SCALE GENOMIC DNA]</scope>
    <source>
        <strain evidence="4 5">TMW2.1153</strain>
    </source>
</reference>
<dbReference type="NCBIfam" id="TIGR00002">
    <property type="entry name" value="S16"/>
    <property type="match status" value="1"/>
</dbReference>
<evidence type="ECO:0000256" key="3">
    <source>
        <dbReference type="HAMAP-Rule" id="MF_00385"/>
    </source>
</evidence>
<dbReference type="HAMAP" id="MF_00385">
    <property type="entry name" value="Ribosomal_bS16"/>
    <property type="match status" value="1"/>
</dbReference>
<evidence type="ECO:0000256" key="2">
    <source>
        <dbReference type="ARBA" id="ARBA00023274"/>
    </source>
</evidence>
<proteinExistence type="inferred from homology"/>
<dbReference type="Pfam" id="PF00886">
    <property type="entry name" value="Ribosomal_S16"/>
    <property type="match status" value="1"/>
</dbReference>
<dbReference type="Gene3D" id="3.30.1320.10">
    <property type="match status" value="1"/>
</dbReference>
<dbReference type="eggNOG" id="COG0228">
    <property type="taxonomic scope" value="Bacteria"/>
</dbReference>
<dbReference type="PROSITE" id="PS00732">
    <property type="entry name" value="RIBOSOMAL_S16"/>
    <property type="match status" value="1"/>
</dbReference>
<evidence type="ECO:0000256" key="1">
    <source>
        <dbReference type="ARBA" id="ARBA00022980"/>
    </source>
</evidence>
<keyword evidence="1 3" id="KW-0689">Ribosomal protein</keyword>
<dbReference type="GO" id="GO:0015935">
    <property type="term" value="C:small ribosomal subunit"/>
    <property type="evidence" value="ECO:0007669"/>
    <property type="project" value="TreeGrafter"/>
</dbReference>
<dbReference type="PANTHER" id="PTHR12919:SF20">
    <property type="entry name" value="SMALL RIBOSOMAL SUBUNIT PROTEIN BS16M"/>
    <property type="match status" value="1"/>
</dbReference>
<gene>
    <name evidence="3" type="primary">rpsP</name>
    <name evidence="4" type="ORF">A0U92_01700</name>
</gene>
<dbReference type="InterPro" id="IPR000307">
    <property type="entry name" value="Ribosomal_bS16"/>
</dbReference>
<dbReference type="GO" id="GO:0006412">
    <property type="term" value="P:translation"/>
    <property type="evidence" value="ECO:0007669"/>
    <property type="project" value="UniProtKB-UniRule"/>
</dbReference>
<dbReference type="OrthoDB" id="9807878at2"/>
<dbReference type="PANTHER" id="PTHR12919">
    <property type="entry name" value="30S RIBOSOMAL PROTEIN S16"/>
    <property type="match status" value="1"/>
</dbReference>
<name>A0A1U9KD12_ACEAC</name>
<evidence type="ECO:0000313" key="5">
    <source>
        <dbReference type="Proteomes" id="UP000188937"/>
    </source>
</evidence>
<dbReference type="GO" id="GO:0005737">
    <property type="term" value="C:cytoplasm"/>
    <property type="evidence" value="ECO:0007669"/>
    <property type="project" value="UniProtKB-ARBA"/>
</dbReference>
<dbReference type="GO" id="GO:0003735">
    <property type="term" value="F:structural constituent of ribosome"/>
    <property type="evidence" value="ECO:0007669"/>
    <property type="project" value="InterPro"/>
</dbReference>
<evidence type="ECO:0000313" key="4">
    <source>
        <dbReference type="EMBL" id="AQS83694.1"/>
    </source>
</evidence>
<keyword evidence="2 3" id="KW-0687">Ribonucleoprotein</keyword>
<organism evidence="4 5">
    <name type="scientific">Acetobacter aceti</name>
    <dbReference type="NCBI Taxonomy" id="435"/>
    <lineage>
        <taxon>Bacteria</taxon>
        <taxon>Pseudomonadati</taxon>
        <taxon>Pseudomonadota</taxon>
        <taxon>Alphaproteobacteria</taxon>
        <taxon>Acetobacterales</taxon>
        <taxon>Acetobacteraceae</taxon>
        <taxon>Acetobacter</taxon>
        <taxon>Acetobacter subgen. Acetobacter</taxon>
    </lineage>
</organism>
<sequence>MSLKIRLARAGAKKRPYYHIVIADSRSPRDGRFIEKVGAYNPMLPSDHAERVKLLNERITHWLSQGAQPTDRVARFLGNAGLIAKPTWNEQPKQAAPKKKAQARAKAAAAAAEAAAA</sequence>
<dbReference type="RefSeq" id="WP_077811725.1">
    <property type="nucleotide sequence ID" value="NZ_CP014692.1"/>
</dbReference>
<keyword evidence="5" id="KW-1185">Reference proteome</keyword>
<comment type="similarity">
    <text evidence="3">Belongs to the bacterial ribosomal protein bS16 family.</text>
</comment>
<dbReference type="InterPro" id="IPR023803">
    <property type="entry name" value="Ribosomal_bS16_dom_sf"/>
</dbReference>
<dbReference type="AlphaFoldDB" id="A0A1U9KD12"/>
<dbReference type="KEGG" id="aace:A0U92_01700"/>
<dbReference type="InterPro" id="IPR020592">
    <property type="entry name" value="Ribosomal_bS16_CS"/>
</dbReference>
<dbReference type="SUPFAM" id="SSF54565">
    <property type="entry name" value="Ribosomal protein S16"/>
    <property type="match status" value="1"/>
</dbReference>
<dbReference type="STRING" id="435.A0U92_01700"/>